<comment type="caution">
    <text evidence="13">The sequence shown here is derived from an EMBL/GenBank/DDBJ whole genome shotgun (WGS) entry which is preliminary data.</text>
</comment>
<keyword evidence="5 12" id="KW-1133">Transmembrane helix</keyword>
<evidence type="ECO:0000256" key="1">
    <source>
        <dbReference type="ARBA" id="ARBA00004651"/>
    </source>
</evidence>
<evidence type="ECO:0000256" key="5">
    <source>
        <dbReference type="ARBA" id="ARBA00022989"/>
    </source>
</evidence>
<feature type="transmembrane region" description="Helical" evidence="12">
    <location>
        <begin position="32"/>
        <end position="56"/>
    </location>
</feature>
<keyword evidence="12" id="KW-0813">Transport</keyword>
<keyword evidence="14" id="KW-1185">Reference proteome</keyword>
<dbReference type="GO" id="GO:0046872">
    <property type="term" value="F:metal ion binding"/>
    <property type="evidence" value="ECO:0007669"/>
    <property type="project" value="UniProtKB-KW"/>
</dbReference>
<comment type="catalytic activity">
    <reaction evidence="11">
        <text>fluoride(in) = fluoride(out)</text>
        <dbReference type="Rhea" id="RHEA:76159"/>
        <dbReference type="ChEBI" id="CHEBI:17051"/>
    </reaction>
    <physiologicalReaction direction="left-to-right" evidence="11">
        <dbReference type="Rhea" id="RHEA:76160"/>
    </physiologicalReaction>
</comment>
<dbReference type="AlphaFoldDB" id="A0A4R3Y570"/>
<evidence type="ECO:0000256" key="10">
    <source>
        <dbReference type="ARBA" id="ARBA00035120"/>
    </source>
</evidence>
<evidence type="ECO:0000256" key="2">
    <source>
        <dbReference type="ARBA" id="ARBA00022475"/>
    </source>
</evidence>
<name>A0A4R3Y570_9PROT</name>
<dbReference type="Proteomes" id="UP000295367">
    <property type="component" value="Unassembled WGS sequence"/>
</dbReference>
<dbReference type="InterPro" id="IPR003691">
    <property type="entry name" value="FluC"/>
</dbReference>
<gene>
    <name evidence="12" type="primary">fluC</name>
    <name evidence="12" type="synonym">crcB</name>
    <name evidence="13" type="ORF">EDC63_10683</name>
</gene>
<evidence type="ECO:0000256" key="8">
    <source>
        <dbReference type="ARBA" id="ARBA00023136"/>
    </source>
</evidence>
<evidence type="ECO:0000313" key="14">
    <source>
        <dbReference type="Proteomes" id="UP000295367"/>
    </source>
</evidence>
<comment type="activity regulation">
    <text evidence="12">Na(+) is not transported, but it plays an essential structural role and its presence is essential for fluoride channel function.</text>
</comment>
<proteinExistence type="inferred from homology"/>
<dbReference type="OrthoDB" id="9806299at2"/>
<comment type="similarity">
    <text evidence="10 12">Belongs to the fluoride channel Fluc/FEX (TC 1.A.43) family.</text>
</comment>
<evidence type="ECO:0000313" key="13">
    <source>
        <dbReference type="EMBL" id="TCV86722.1"/>
    </source>
</evidence>
<feature type="binding site" evidence="12">
    <location>
        <position position="79"/>
    </location>
    <ligand>
        <name>Na(+)</name>
        <dbReference type="ChEBI" id="CHEBI:29101"/>
        <note>structural</note>
    </ligand>
</feature>
<dbReference type="GO" id="GO:0005886">
    <property type="term" value="C:plasma membrane"/>
    <property type="evidence" value="ECO:0007669"/>
    <property type="project" value="UniProtKB-SubCell"/>
</dbReference>
<keyword evidence="12" id="KW-0479">Metal-binding</keyword>
<keyword evidence="8 12" id="KW-0472">Membrane</keyword>
<evidence type="ECO:0000256" key="4">
    <source>
        <dbReference type="ARBA" id="ARBA00022692"/>
    </source>
</evidence>
<evidence type="ECO:0000256" key="6">
    <source>
        <dbReference type="ARBA" id="ARBA00023053"/>
    </source>
</evidence>
<feature type="transmembrane region" description="Helical" evidence="12">
    <location>
        <begin position="68"/>
        <end position="92"/>
    </location>
</feature>
<keyword evidence="3" id="KW-0997">Cell inner membrane</keyword>
<dbReference type="Pfam" id="PF02537">
    <property type="entry name" value="CRCB"/>
    <property type="match status" value="1"/>
</dbReference>
<dbReference type="RefSeq" id="WP_124948143.1">
    <property type="nucleotide sequence ID" value="NZ_BHVT01000076.1"/>
</dbReference>
<feature type="binding site" evidence="12">
    <location>
        <position position="76"/>
    </location>
    <ligand>
        <name>Na(+)</name>
        <dbReference type="ChEBI" id="CHEBI:29101"/>
        <note>structural</note>
    </ligand>
</feature>
<dbReference type="HAMAP" id="MF_00454">
    <property type="entry name" value="FluC"/>
    <property type="match status" value="1"/>
</dbReference>
<evidence type="ECO:0000256" key="7">
    <source>
        <dbReference type="ARBA" id="ARBA00023065"/>
    </source>
</evidence>
<keyword evidence="6 12" id="KW-0915">Sodium</keyword>
<keyword evidence="2 12" id="KW-1003">Cell membrane</keyword>
<organism evidence="13 14">
    <name type="scientific">Sulfurirhabdus autotrophica</name>
    <dbReference type="NCBI Taxonomy" id="1706046"/>
    <lineage>
        <taxon>Bacteria</taxon>
        <taxon>Pseudomonadati</taxon>
        <taxon>Pseudomonadota</taxon>
        <taxon>Betaproteobacteria</taxon>
        <taxon>Nitrosomonadales</taxon>
        <taxon>Sulfuricellaceae</taxon>
        <taxon>Sulfurirhabdus</taxon>
    </lineage>
</organism>
<dbReference type="EMBL" id="SMCO01000006">
    <property type="protein sequence ID" value="TCV86722.1"/>
    <property type="molecule type" value="Genomic_DNA"/>
</dbReference>
<dbReference type="NCBIfam" id="TIGR00494">
    <property type="entry name" value="crcB"/>
    <property type="match status" value="1"/>
</dbReference>
<dbReference type="GO" id="GO:0140114">
    <property type="term" value="P:cellular detoxification of fluoride"/>
    <property type="evidence" value="ECO:0007669"/>
    <property type="project" value="UniProtKB-UniRule"/>
</dbReference>
<comment type="subcellular location">
    <subcellularLocation>
        <location evidence="1 12">Cell membrane</location>
        <topology evidence="1 12">Multi-pass membrane protein</topology>
    </subcellularLocation>
</comment>
<reference evidence="13 14" key="1">
    <citation type="submission" date="2019-03" db="EMBL/GenBank/DDBJ databases">
        <title>Genomic Encyclopedia of Type Strains, Phase IV (KMG-IV): sequencing the most valuable type-strain genomes for metagenomic binning, comparative biology and taxonomic classification.</title>
        <authorList>
            <person name="Goeker M."/>
        </authorList>
    </citation>
    <scope>NUCLEOTIDE SEQUENCE [LARGE SCALE GENOMIC DNA]</scope>
    <source>
        <strain evidence="13 14">DSM 100309</strain>
    </source>
</reference>
<accession>A0A4R3Y570</accession>
<dbReference type="GO" id="GO:0062054">
    <property type="term" value="F:fluoride channel activity"/>
    <property type="evidence" value="ECO:0007669"/>
    <property type="project" value="UniProtKB-UniRule"/>
</dbReference>
<feature type="transmembrane region" description="Helical" evidence="12">
    <location>
        <begin position="98"/>
        <end position="122"/>
    </location>
</feature>
<keyword evidence="9 12" id="KW-0407">Ion channel</keyword>
<evidence type="ECO:0000256" key="3">
    <source>
        <dbReference type="ARBA" id="ARBA00022519"/>
    </source>
</evidence>
<evidence type="ECO:0000256" key="12">
    <source>
        <dbReference type="HAMAP-Rule" id="MF_00454"/>
    </source>
</evidence>
<comment type="function">
    <text evidence="12">Fluoride-specific ion channel. Important for reducing fluoride concentration in the cell, thus reducing its toxicity.</text>
</comment>
<sequence>MGLYALLAVGIGAAFGAWLRWWLGMLFNPLFPTMPLGTLAANLLGGYLVGMAIAYFSHHTSLPPEVRLFIITGFLGGLTTFSTFSAEIVTLISREQLAWAVLAASAHLFGSLSMTALGIWSVKLLKL</sequence>
<evidence type="ECO:0000256" key="9">
    <source>
        <dbReference type="ARBA" id="ARBA00023303"/>
    </source>
</evidence>
<keyword evidence="7 12" id="KW-0406">Ion transport</keyword>
<keyword evidence="4 12" id="KW-0812">Transmembrane</keyword>
<dbReference type="PANTHER" id="PTHR28259:SF1">
    <property type="entry name" value="FLUORIDE EXPORT PROTEIN 1-RELATED"/>
    <property type="match status" value="1"/>
</dbReference>
<protein>
    <recommendedName>
        <fullName evidence="12">Fluoride-specific ion channel FluC</fullName>
    </recommendedName>
</protein>
<dbReference type="NCBIfam" id="NF010792">
    <property type="entry name" value="PRK14196.1"/>
    <property type="match status" value="1"/>
</dbReference>
<dbReference type="PANTHER" id="PTHR28259">
    <property type="entry name" value="FLUORIDE EXPORT PROTEIN 1-RELATED"/>
    <property type="match status" value="1"/>
</dbReference>
<evidence type="ECO:0000256" key="11">
    <source>
        <dbReference type="ARBA" id="ARBA00035585"/>
    </source>
</evidence>